<dbReference type="GO" id="GO:0016987">
    <property type="term" value="F:sigma factor activity"/>
    <property type="evidence" value="ECO:0007669"/>
    <property type="project" value="UniProtKB-KW"/>
</dbReference>
<dbReference type="OrthoDB" id="665981at2"/>
<keyword evidence="3" id="KW-0731">Sigma factor</keyword>
<evidence type="ECO:0000256" key="3">
    <source>
        <dbReference type="ARBA" id="ARBA00023082"/>
    </source>
</evidence>
<dbReference type="Proteomes" id="UP000321362">
    <property type="component" value="Chromosome"/>
</dbReference>
<evidence type="ECO:0000313" key="8">
    <source>
        <dbReference type="Proteomes" id="UP000321362"/>
    </source>
</evidence>
<evidence type="ECO:0000256" key="2">
    <source>
        <dbReference type="ARBA" id="ARBA00023015"/>
    </source>
</evidence>
<reference evidence="7 8" key="1">
    <citation type="journal article" date="2013" name="J. Microbiol.">
        <title>Mucilaginibacter ginsenosidivorax sp. nov., with ginsenoside converting activity isolated from sediment.</title>
        <authorList>
            <person name="Kim J.K."/>
            <person name="Choi T.E."/>
            <person name="Liu Q.M."/>
            <person name="Park H.Y."/>
            <person name="Yi T.H."/>
            <person name="Yoon M.H."/>
            <person name="Kim S.C."/>
            <person name="Im W.T."/>
        </authorList>
    </citation>
    <scope>NUCLEOTIDE SEQUENCE [LARGE SCALE GENOMIC DNA]</scope>
    <source>
        <strain evidence="7 8">KHI28</strain>
    </source>
</reference>
<name>A0A5B8W012_9SPHI</name>
<dbReference type="NCBIfam" id="TIGR02937">
    <property type="entry name" value="sigma70-ECF"/>
    <property type="match status" value="1"/>
</dbReference>
<dbReference type="Gene3D" id="1.10.10.10">
    <property type="entry name" value="Winged helix-like DNA-binding domain superfamily/Winged helix DNA-binding domain"/>
    <property type="match status" value="1"/>
</dbReference>
<accession>A0A5B8W012</accession>
<dbReference type="SUPFAM" id="SSF88946">
    <property type="entry name" value="Sigma2 domain of RNA polymerase sigma factors"/>
    <property type="match status" value="1"/>
</dbReference>
<keyword evidence="8" id="KW-1185">Reference proteome</keyword>
<evidence type="ECO:0000256" key="1">
    <source>
        <dbReference type="ARBA" id="ARBA00010641"/>
    </source>
</evidence>
<dbReference type="Pfam" id="PF08281">
    <property type="entry name" value="Sigma70_r4_2"/>
    <property type="match status" value="1"/>
</dbReference>
<dbReference type="PANTHER" id="PTHR43133:SF46">
    <property type="entry name" value="RNA POLYMERASE SIGMA-70 FACTOR ECF SUBFAMILY"/>
    <property type="match status" value="1"/>
</dbReference>
<dbReference type="RefSeq" id="WP_147054333.1">
    <property type="nucleotide sequence ID" value="NZ_CP042437.1"/>
</dbReference>
<dbReference type="InterPro" id="IPR039425">
    <property type="entry name" value="RNA_pol_sigma-70-like"/>
</dbReference>
<dbReference type="KEGG" id="mgk:FSB76_14065"/>
<dbReference type="SUPFAM" id="SSF88659">
    <property type="entry name" value="Sigma3 and sigma4 domains of RNA polymerase sigma factors"/>
    <property type="match status" value="1"/>
</dbReference>
<dbReference type="InterPro" id="IPR013325">
    <property type="entry name" value="RNA_pol_sigma_r2"/>
</dbReference>
<evidence type="ECO:0000256" key="4">
    <source>
        <dbReference type="ARBA" id="ARBA00023163"/>
    </source>
</evidence>
<gene>
    <name evidence="7" type="ORF">FSB76_14065</name>
</gene>
<feature type="domain" description="RNA polymerase sigma factor 70 region 4 type 2" evidence="6">
    <location>
        <begin position="123"/>
        <end position="175"/>
    </location>
</feature>
<protein>
    <submittedName>
        <fullName evidence="7">RNA polymerase sigma-70 factor</fullName>
    </submittedName>
</protein>
<dbReference type="Pfam" id="PF04542">
    <property type="entry name" value="Sigma70_r2"/>
    <property type="match status" value="1"/>
</dbReference>
<dbReference type="InterPro" id="IPR014284">
    <property type="entry name" value="RNA_pol_sigma-70_dom"/>
</dbReference>
<dbReference type="GO" id="GO:0003677">
    <property type="term" value="F:DNA binding"/>
    <property type="evidence" value="ECO:0007669"/>
    <property type="project" value="InterPro"/>
</dbReference>
<dbReference type="InterPro" id="IPR013249">
    <property type="entry name" value="RNA_pol_sigma70_r4_t2"/>
</dbReference>
<dbReference type="AlphaFoldDB" id="A0A5B8W012"/>
<organism evidence="7 8">
    <name type="scientific">Mucilaginibacter ginsenosidivorax</name>
    <dbReference type="NCBI Taxonomy" id="862126"/>
    <lineage>
        <taxon>Bacteria</taxon>
        <taxon>Pseudomonadati</taxon>
        <taxon>Bacteroidota</taxon>
        <taxon>Sphingobacteriia</taxon>
        <taxon>Sphingobacteriales</taxon>
        <taxon>Sphingobacteriaceae</taxon>
        <taxon>Mucilaginibacter</taxon>
    </lineage>
</organism>
<dbReference type="Gene3D" id="1.10.1740.10">
    <property type="match status" value="1"/>
</dbReference>
<dbReference type="InterPro" id="IPR013324">
    <property type="entry name" value="RNA_pol_sigma_r3/r4-like"/>
</dbReference>
<evidence type="ECO:0000313" key="7">
    <source>
        <dbReference type="EMBL" id="QEC77013.1"/>
    </source>
</evidence>
<dbReference type="PANTHER" id="PTHR43133">
    <property type="entry name" value="RNA POLYMERASE ECF-TYPE SIGMA FACTO"/>
    <property type="match status" value="1"/>
</dbReference>
<evidence type="ECO:0000259" key="5">
    <source>
        <dbReference type="Pfam" id="PF04542"/>
    </source>
</evidence>
<dbReference type="GO" id="GO:0006352">
    <property type="term" value="P:DNA-templated transcription initiation"/>
    <property type="evidence" value="ECO:0007669"/>
    <property type="project" value="InterPro"/>
</dbReference>
<evidence type="ECO:0000259" key="6">
    <source>
        <dbReference type="Pfam" id="PF08281"/>
    </source>
</evidence>
<keyword evidence="2" id="KW-0805">Transcription regulation</keyword>
<feature type="domain" description="RNA polymerase sigma-70 region 2" evidence="5">
    <location>
        <begin position="26"/>
        <end position="91"/>
    </location>
</feature>
<sequence length="193" mass="22576">MFNSTLSDAELWAAIRHNDEAAFTALFDRYWVRLYKTAQVYIKDHEVSEEIVHDVFLNIWNRRDVLEIESFPAFLLTATRYQVYNRMRSAKSPVILAPEGLDISEPQDSNAGESHIMIQEFQQELDQYLVQLPRRCQEIFYLSRVRQLSNQEIAGRLGISKRTVENQITVALKHLRVCLKHVSSAILMMYLLK</sequence>
<dbReference type="InterPro" id="IPR007627">
    <property type="entry name" value="RNA_pol_sigma70_r2"/>
</dbReference>
<dbReference type="InterPro" id="IPR036388">
    <property type="entry name" value="WH-like_DNA-bd_sf"/>
</dbReference>
<proteinExistence type="inferred from homology"/>
<dbReference type="InterPro" id="IPR014327">
    <property type="entry name" value="RNA_pol_sigma70_bacteroid"/>
</dbReference>
<comment type="similarity">
    <text evidence="1">Belongs to the sigma-70 factor family. ECF subfamily.</text>
</comment>
<dbReference type="EMBL" id="CP042437">
    <property type="protein sequence ID" value="QEC77013.1"/>
    <property type="molecule type" value="Genomic_DNA"/>
</dbReference>
<dbReference type="NCBIfam" id="TIGR02985">
    <property type="entry name" value="Sig70_bacteroi1"/>
    <property type="match status" value="1"/>
</dbReference>
<keyword evidence="4" id="KW-0804">Transcription</keyword>